<organism evidence="2 3">
    <name type="scientific">Cannabis sativa</name>
    <name type="common">Hemp</name>
    <name type="synonym">Marijuana</name>
    <dbReference type="NCBI Taxonomy" id="3483"/>
    <lineage>
        <taxon>Eukaryota</taxon>
        <taxon>Viridiplantae</taxon>
        <taxon>Streptophyta</taxon>
        <taxon>Embryophyta</taxon>
        <taxon>Tracheophyta</taxon>
        <taxon>Spermatophyta</taxon>
        <taxon>Magnoliopsida</taxon>
        <taxon>eudicotyledons</taxon>
        <taxon>Gunneridae</taxon>
        <taxon>Pentapetalae</taxon>
        <taxon>rosids</taxon>
        <taxon>fabids</taxon>
        <taxon>Rosales</taxon>
        <taxon>Cannabaceae</taxon>
        <taxon>Cannabis</taxon>
    </lineage>
</organism>
<dbReference type="Gramene" id="evm.model.04.337">
    <property type="protein sequence ID" value="cds.evm.model.04.337"/>
    <property type="gene ID" value="evm.TU.04.337"/>
</dbReference>
<dbReference type="EMBL" id="UZAU01000358">
    <property type="status" value="NOT_ANNOTATED_CDS"/>
    <property type="molecule type" value="Genomic_DNA"/>
</dbReference>
<proteinExistence type="predicted"/>
<feature type="region of interest" description="Disordered" evidence="1">
    <location>
        <begin position="60"/>
        <end position="110"/>
    </location>
</feature>
<protein>
    <submittedName>
        <fullName evidence="2">Uncharacterized protein</fullName>
    </submittedName>
</protein>
<dbReference type="EnsemblPlants" id="evm.model.04.337">
    <property type="protein sequence ID" value="cds.evm.model.04.337"/>
    <property type="gene ID" value="evm.TU.04.337"/>
</dbReference>
<feature type="compositionally biased region" description="Basic and acidic residues" evidence="1">
    <location>
        <begin position="1"/>
        <end position="17"/>
    </location>
</feature>
<reference evidence="2" key="2">
    <citation type="submission" date="2021-03" db="UniProtKB">
        <authorList>
            <consortium name="EnsemblPlants"/>
        </authorList>
    </citation>
    <scope>IDENTIFICATION</scope>
</reference>
<evidence type="ECO:0000313" key="3">
    <source>
        <dbReference type="Proteomes" id="UP000596661"/>
    </source>
</evidence>
<evidence type="ECO:0000313" key="2">
    <source>
        <dbReference type="EnsemblPlants" id="cds.evm.model.04.337"/>
    </source>
</evidence>
<dbReference type="AlphaFoldDB" id="A0A803PH40"/>
<name>A0A803PH40_CANSA</name>
<feature type="region of interest" description="Disordered" evidence="1">
    <location>
        <begin position="1"/>
        <end position="32"/>
    </location>
</feature>
<keyword evidence="3" id="KW-1185">Reference proteome</keyword>
<sequence>MLMANDRDADRGGINDRRVKRTGSGFGSVNGEEIGISDLGKKMVRWSDFVGPMVSDRWVSMGSDGSNGVDGGPNMGSGRPMGGSDGADVVDECDGGPMGPMHVRVGKKWG</sequence>
<dbReference type="Proteomes" id="UP000596661">
    <property type="component" value="Chromosome 4"/>
</dbReference>
<accession>A0A803PH40</accession>
<evidence type="ECO:0000256" key="1">
    <source>
        <dbReference type="SAM" id="MobiDB-lite"/>
    </source>
</evidence>
<reference evidence="2" key="1">
    <citation type="submission" date="2018-11" db="EMBL/GenBank/DDBJ databases">
        <authorList>
            <person name="Grassa J C."/>
        </authorList>
    </citation>
    <scope>NUCLEOTIDE SEQUENCE [LARGE SCALE GENOMIC DNA]</scope>
</reference>
<feature type="compositionally biased region" description="Gly residues" evidence="1">
    <location>
        <begin position="68"/>
        <end position="85"/>
    </location>
</feature>